<name>A0A1V3SVG2_9BACT</name>
<dbReference type="EMBL" id="MPOJ01000010">
    <property type="protein sequence ID" value="OOH72856.1"/>
    <property type="molecule type" value="Genomic_DNA"/>
</dbReference>
<reference evidence="1 2" key="1">
    <citation type="submission" date="2016-11" db="EMBL/GenBank/DDBJ databases">
        <title>Comparative genomics of co-occurring bacteria in distinct bioleaching systems unravels niche-specific adaptation.</title>
        <authorList>
            <person name="Zhang X."/>
            <person name="Liu X."/>
            <person name="Yin H."/>
        </authorList>
    </citation>
    <scope>NUCLEOTIDE SEQUENCE [LARGE SCALE GENOMIC DNA]</scope>
    <source>
        <strain evidence="1 2">DX</strain>
    </source>
</reference>
<dbReference type="Proteomes" id="UP000188586">
    <property type="component" value="Unassembled WGS sequence"/>
</dbReference>
<evidence type="ECO:0000313" key="1">
    <source>
        <dbReference type="EMBL" id="OOH72856.1"/>
    </source>
</evidence>
<gene>
    <name evidence="1" type="ORF">BOX24_05575</name>
</gene>
<accession>A0A1V3SVG2</accession>
<organism evidence="1 2">
    <name type="scientific">Leptospirillum ferriphilum</name>
    <dbReference type="NCBI Taxonomy" id="178606"/>
    <lineage>
        <taxon>Bacteria</taxon>
        <taxon>Pseudomonadati</taxon>
        <taxon>Nitrospirota</taxon>
        <taxon>Nitrospiria</taxon>
        <taxon>Nitrospirales</taxon>
        <taxon>Nitrospiraceae</taxon>
        <taxon>Leptospirillum</taxon>
    </lineage>
</organism>
<comment type="caution">
    <text evidence="1">The sequence shown here is derived from an EMBL/GenBank/DDBJ whole genome shotgun (WGS) entry which is preliminary data.</text>
</comment>
<sequence>MDELRKVYLVGTSHKFQIHDCSAEKPFERMIKELCVRHQIKALGEEMSLEALQKKSVERSICEVVATSLGLPHKYCDPDTEERKKIGVTTVQDSVHDDFMKNPNDKNVQNKTPIEIKIREEFWLNKLLELDFWPILFVCGGCHVESFSRLLTEKNKIVDVLHEDWSCPDSNLDALQT</sequence>
<dbReference type="AlphaFoldDB" id="A0A1V3SVG2"/>
<protein>
    <submittedName>
        <fullName evidence="1">Uncharacterized protein</fullName>
    </submittedName>
</protein>
<proteinExistence type="predicted"/>
<dbReference type="RefSeq" id="WP_077303996.1">
    <property type="nucleotide sequence ID" value="NZ_MPOJ01000010.1"/>
</dbReference>
<evidence type="ECO:0000313" key="2">
    <source>
        <dbReference type="Proteomes" id="UP000188586"/>
    </source>
</evidence>